<dbReference type="InterPro" id="IPR031303">
    <property type="entry name" value="C5_meth_CS"/>
</dbReference>
<keyword evidence="1 6" id="KW-0489">Methyltransferase</keyword>
<evidence type="ECO:0000313" key="10">
    <source>
        <dbReference type="Proteomes" id="UP000183223"/>
    </source>
</evidence>
<keyword evidence="4" id="KW-0680">Restriction system</keyword>
<dbReference type="Pfam" id="PF00145">
    <property type="entry name" value="DNA_methylase"/>
    <property type="match status" value="2"/>
</dbReference>
<dbReference type="InterPro" id="IPR018117">
    <property type="entry name" value="C5_DNA_meth_AS"/>
</dbReference>
<dbReference type="InterPro" id="IPR001525">
    <property type="entry name" value="C5_MeTfrase"/>
</dbReference>
<dbReference type="AlphaFoldDB" id="A0A1G5QSH1"/>
<protein>
    <recommendedName>
        <fullName evidence="8">Cytosine-specific methyltransferase</fullName>
        <ecNumber evidence="8">2.1.1.37</ecNumber>
    </recommendedName>
</protein>
<dbReference type="GO" id="GO:0003677">
    <property type="term" value="F:DNA binding"/>
    <property type="evidence" value="ECO:0007669"/>
    <property type="project" value="TreeGrafter"/>
</dbReference>
<dbReference type="InterPro" id="IPR029063">
    <property type="entry name" value="SAM-dependent_MTases_sf"/>
</dbReference>
<keyword evidence="10" id="KW-1185">Reference proteome</keyword>
<name>A0A1G5QSH1_PHOLU</name>
<dbReference type="GO" id="GO:0003886">
    <property type="term" value="F:DNA (cytosine-5-)-methyltransferase activity"/>
    <property type="evidence" value="ECO:0007669"/>
    <property type="project" value="UniProtKB-EC"/>
</dbReference>
<dbReference type="Gene3D" id="3.90.120.10">
    <property type="entry name" value="DNA Methylase, subunit A, domain 2"/>
    <property type="match status" value="1"/>
</dbReference>
<dbReference type="GO" id="GO:0044027">
    <property type="term" value="P:negative regulation of gene expression via chromosomal CpG island methylation"/>
    <property type="evidence" value="ECO:0007669"/>
    <property type="project" value="TreeGrafter"/>
</dbReference>
<dbReference type="RefSeq" id="WP_074524953.1">
    <property type="nucleotide sequence ID" value="NZ_CAWQXX010000056.1"/>
</dbReference>
<evidence type="ECO:0000256" key="6">
    <source>
        <dbReference type="PROSITE-ProRule" id="PRU01016"/>
    </source>
</evidence>
<proteinExistence type="inferred from homology"/>
<reference evidence="10" key="1">
    <citation type="submission" date="2016-10" db="EMBL/GenBank/DDBJ databases">
        <authorList>
            <person name="Varghese N."/>
            <person name="Submissions S."/>
        </authorList>
    </citation>
    <scope>NUCLEOTIDE SEQUENCE [LARGE SCALE GENOMIC DNA]</scope>
    <source>
        <strain evidence="10">ATCC 29999</strain>
    </source>
</reference>
<evidence type="ECO:0000256" key="2">
    <source>
        <dbReference type="ARBA" id="ARBA00022679"/>
    </source>
</evidence>
<dbReference type="GO" id="GO:0032259">
    <property type="term" value="P:methylation"/>
    <property type="evidence" value="ECO:0007669"/>
    <property type="project" value="UniProtKB-KW"/>
</dbReference>
<dbReference type="Proteomes" id="UP000183223">
    <property type="component" value="Unassembled WGS sequence"/>
</dbReference>
<feature type="active site" evidence="6">
    <location>
        <position position="142"/>
    </location>
</feature>
<keyword evidence="3 6" id="KW-0949">S-adenosyl-L-methionine</keyword>
<dbReference type="NCBIfam" id="TIGR00675">
    <property type="entry name" value="dcm"/>
    <property type="match status" value="1"/>
</dbReference>
<accession>A0A1G5QSH1</accession>
<dbReference type="SUPFAM" id="SSF53335">
    <property type="entry name" value="S-adenosyl-L-methionine-dependent methyltransferases"/>
    <property type="match status" value="1"/>
</dbReference>
<organism evidence="9 10">
    <name type="scientific">Photorhabdus luminescens</name>
    <name type="common">Xenorhabdus luminescens</name>
    <dbReference type="NCBI Taxonomy" id="29488"/>
    <lineage>
        <taxon>Bacteria</taxon>
        <taxon>Pseudomonadati</taxon>
        <taxon>Pseudomonadota</taxon>
        <taxon>Gammaproteobacteria</taxon>
        <taxon>Enterobacterales</taxon>
        <taxon>Morganellaceae</taxon>
        <taxon>Photorhabdus</taxon>
    </lineage>
</organism>
<evidence type="ECO:0000256" key="1">
    <source>
        <dbReference type="ARBA" id="ARBA00022603"/>
    </source>
</evidence>
<evidence type="ECO:0000256" key="4">
    <source>
        <dbReference type="ARBA" id="ARBA00022747"/>
    </source>
</evidence>
<comment type="similarity">
    <text evidence="6 7">Belongs to the class I-like SAM-binding methyltransferase superfamily. C5-methyltransferase family.</text>
</comment>
<dbReference type="PROSITE" id="PS00094">
    <property type="entry name" value="C5_MTASE_1"/>
    <property type="match status" value="1"/>
</dbReference>
<dbReference type="PANTHER" id="PTHR10629">
    <property type="entry name" value="CYTOSINE-SPECIFIC METHYLTRANSFERASE"/>
    <property type="match status" value="1"/>
</dbReference>
<gene>
    <name evidence="9" type="ORF">SAMN02982990_02225</name>
</gene>
<comment type="catalytic activity">
    <reaction evidence="5 8">
        <text>a 2'-deoxycytidine in DNA + S-adenosyl-L-methionine = a 5-methyl-2'-deoxycytidine in DNA + S-adenosyl-L-homocysteine + H(+)</text>
        <dbReference type="Rhea" id="RHEA:13681"/>
        <dbReference type="Rhea" id="RHEA-COMP:11369"/>
        <dbReference type="Rhea" id="RHEA-COMP:11370"/>
        <dbReference type="ChEBI" id="CHEBI:15378"/>
        <dbReference type="ChEBI" id="CHEBI:57856"/>
        <dbReference type="ChEBI" id="CHEBI:59789"/>
        <dbReference type="ChEBI" id="CHEBI:85452"/>
        <dbReference type="ChEBI" id="CHEBI:85454"/>
        <dbReference type="EC" id="2.1.1.37"/>
    </reaction>
</comment>
<evidence type="ECO:0000313" key="9">
    <source>
        <dbReference type="EMBL" id="SCZ64480.1"/>
    </source>
</evidence>
<dbReference type="EMBL" id="FMWJ01000008">
    <property type="protein sequence ID" value="SCZ64480.1"/>
    <property type="molecule type" value="Genomic_DNA"/>
</dbReference>
<dbReference type="CDD" id="cd00315">
    <property type="entry name" value="Cyt_C5_DNA_methylase"/>
    <property type="match status" value="1"/>
</dbReference>
<evidence type="ECO:0000256" key="3">
    <source>
        <dbReference type="ARBA" id="ARBA00022691"/>
    </source>
</evidence>
<dbReference type="PRINTS" id="PR00105">
    <property type="entry name" value="C5METTRFRASE"/>
</dbReference>
<dbReference type="PROSITE" id="PS00095">
    <property type="entry name" value="C5_MTASE_2"/>
    <property type="match status" value="1"/>
</dbReference>
<sequence>MTTSITPEIKSEKIHLRITPSQKEIWKALAEAQGVSLAAWIENKISMALASNSDIFQKEKYKLVSLFAGCGGMDLGFCGGFSVLNKEYKKTKFEIIWANEFNPNAVKTYKKNFSHDIVEGDIWELIDSTPTECDVLIGGFPCQDISINGKRAGVDGKRSGLYLAMVDAVKRSRPKIFIAENVKGLLMKYNEESLARVIKDFSELGYNVSYKLYNSANFGVPQTRERVFIVGTLHGNPLFKEPVDILHKNEWLTCYDAIHDLETVDEDRNLNHIWSKAKKSPDQGSRRLKEDKPSQTIRAECHGNIQFHYKLDRRISMREAARLQSFPDNFVFESNLRETERQVGNAVPPVLAWHLAQAVEEYLDKL</sequence>
<dbReference type="InterPro" id="IPR050390">
    <property type="entry name" value="C5-Methyltransferase"/>
</dbReference>
<dbReference type="OrthoDB" id="5288620at2"/>
<dbReference type="PANTHER" id="PTHR10629:SF52">
    <property type="entry name" value="DNA (CYTOSINE-5)-METHYLTRANSFERASE 1"/>
    <property type="match status" value="1"/>
</dbReference>
<evidence type="ECO:0000256" key="7">
    <source>
        <dbReference type="RuleBase" id="RU000416"/>
    </source>
</evidence>
<keyword evidence="2 6" id="KW-0808">Transferase</keyword>
<dbReference type="Gene3D" id="3.40.50.150">
    <property type="entry name" value="Vaccinia Virus protein VP39"/>
    <property type="match status" value="1"/>
</dbReference>
<dbReference type="EC" id="2.1.1.37" evidence="8"/>
<dbReference type="GO" id="GO:0009307">
    <property type="term" value="P:DNA restriction-modification system"/>
    <property type="evidence" value="ECO:0007669"/>
    <property type="project" value="UniProtKB-KW"/>
</dbReference>
<evidence type="ECO:0000256" key="5">
    <source>
        <dbReference type="ARBA" id="ARBA00047422"/>
    </source>
</evidence>
<dbReference type="PROSITE" id="PS51679">
    <property type="entry name" value="SAM_MT_C5"/>
    <property type="match status" value="1"/>
</dbReference>
<evidence type="ECO:0000256" key="8">
    <source>
        <dbReference type="RuleBase" id="RU000417"/>
    </source>
</evidence>